<organism evidence="2">
    <name type="scientific">Pongo abelii</name>
    <name type="common">Sumatran orangutan</name>
    <name type="synonym">Pongo pygmaeus abelii</name>
    <dbReference type="NCBI Taxonomy" id="9601"/>
    <lineage>
        <taxon>Eukaryota</taxon>
        <taxon>Metazoa</taxon>
        <taxon>Chordata</taxon>
        <taxon>Craniata</taxon>
        <taxon>Vertebrata</taxon>
        <taxon>Euteleostomi</taxon>
        <taxon>Mammalia</taxon>
        <taxon>Eutheria</taxon>
        <taxon>Euarchontoglires</taxon>
        <taxon>Primates</taxon>
        <taxon>Haplorrhini</taxon>
        <taxon>Catarrhini</taxon>
        <taxon>Hominidae</taxon>
        <taxon>Pongo</taxon>
    </lineage>
</organism>
<gene>
    <name evidence="2" type="ORF">CR201_G0046643</name>
</gene>
<dbReference type="AlphaFoldDB" id="A0A2J8S317"/>
<dbReference type="EMBL" id="NDHI03003617">
    <property type="protein sequence ID" value="PNJ15177.1"/>
    <property type="molecule type" value="Genomic_DNA"/>
</dbReference>
<evidence type="ECO:0000256" key="1">
    <source>
        <dbReference type="SAM" id="MobiDB-lite"/>
    </source>
</evidence>
<protein>
    <submittedName>
        <fullName evidence="2">Uncharacterized protein</fullName>
    </submittedName>
</protein>
<evidence type="ECO:0000313" key="2">
    <source>
        <dbReference type="EMBL" id="PNJ15177.1"/>
    </source>
</evidence>
<comment type="caution">
    <text evidence="2">The sequence shown here is derived from an EMBL/GenBank/DDBJ whole genome shotgun (WGS) entry which is preliminary data.</text>
</comment>
<proteinExistence type="predicted"/>
<name>A0A2J8S317_PONAB</name>
<feature type="region of interest" description="Disordered" evidence="1">
    <location>
        <begin position="81"/>
        <end position="102"/>
    </location>
</feature>
<reference evidence="2" key="1">
    <citation type="submission" date="2017-12" db="EMBL/GenBank/DDBJ databases">
        <title>High-resolution comparative analysis of great ape genomes.</title>
        <authorList>
            <person name="Pollen A."/>
            <person name="Hastie A."/>
            <person name="Hormozdiari F."/>
            <person name="Dougherty M."/>
            <person name="Liu R."/>
            <person name="Chaisson M."/>
            <person name="Hoppe E."/>
            <person name="Hill C."/>
            <person name="Pang A."/>
            <person name="Hillier L."/>
            <person name="Baker C."/>
            <person name="Armstrong J."/>
            <person name="Shendure J."/>
            <person name="Paten B."/>
            <person name="Wilson R."/>
            <person name="Chao H."/>
            <person name="Schneider V."/>
            <person name="Ventura M."/>
            <person name="Kronenberg Z."/>
            <person name="Murali S."/>
            <person name="Gordon D."/>
            <person name="Cantsilieris S."/>
            <person name="Munson K."/>
            <person name="Nelson B."/>
            <person name="Raja A."/>
            <person name="Underwood J."/>
            <person name="Diekhans M."/>
            <person name="Fiddes I."/>
            <person name="Haussler D."/>
            <person name="Eichler E."/>
        </authorList>
    </citation>
    <scope>NUCLEOTIDE SEQUENCE [LARGE SCALE GENOMIC DNA]</scope>
    <source>
        <strain evidence="2">Susie</strain>
    </source>
</reference>
<sequence>MKKKVCWSRGTEIDKVNGDPRMSLPAADISQTRAIIQACPTCQHVPRATPVEGCNPRGLAPNDIYRRWTNRVGALKVHATMEQETGRTQGGQPWARSLRYEP</sequence>
<accession>A0A2J8S317</accession>